<reference evidence="4" key="1">
    <citation type="submission" date="2017-02" db="UniProtKB">
        <authorList>
            <consortium name="WormBaseParasite"/>
        </authorList>
    </citation>
    <scope>IDENTIFICATION</scope>
</reference>
<evidence type="ECO:0000313" key="3">
    <source>
        <dbReference type="Proteomes" id="UP000274131"/>
    </source>
</evidence>
<dbReference type="AlphaFoldDB" id="A0A0N4VL63"/>
<sequence>MGRQVSLSSASSSSVSEAFVLKNKVHFGKLCLIKFRVSWLKKVLTVLRLFFWEKGNRSNRTIRDRFLGRGPLVTRPRKVAAIEGTGDAACVLVQKIEEHCLQFVGQLRKLTTSLNIAGTQIDPGFETNNTTTDYFTKLSGTHCFCAAVGGGNSSNDATSSTADQIFPSVPDVIRKRTSPSSCNFLNLSNDSKMPYKLSPNFCFTGSHEMGTAAMKNTRTDPNLLRGKKGNPYMMELWSRKSGSGYRTSQDESANLVTNYPWSRLTLGLNHKDYSPNTSLPLLAERFAETRRASSENRSPTFAKGFRTPNTTEL</sequence>
<keyword evidence="3" id="KW-1185">Reference proteome</keyword>
<organism evidence="4">
    <name type="scientific">Enterobius vermicularis</name>
    <name type="common">Human pinworm</name>
    <dbReference type="NCBI Taxonomy" id="51028"/>
    <lineage>
        <taxon>Eukaryota</taxon>
        <taxon>Metazoa</taxon>
        <taxon>Ecdysozoa</taxon>
        <taxon>Nematoda</taxon>
        <taxon>Chromadorea</taxon>
        <taxon>Rhabditida</taxon>
        <taxon>Spirurina</taxon>
        <taxon>Oxyuridomorpha</taxon>
        <taxon>Oxyuroidea</taxon>
        <taxon>Oxyuridae</taxon>
        <taxon>Enterobius</taxon>
    </lineage>
</organism>
<evidence type="ECO:0000256" key="1">
    <source>
        <dbReference type="SAM" id="MobiDB-lite"/>
    </source>
</evidence>
<dbReference type="WBParaSite" id="EVEC_0001161601-mRNA-1">
    <property type="protein sequence ID" value="EVEC_0001161601-mRNA-1"/>
    <property type="gene ID" value="EVEC_0001161601"/>
</dbReference>
<evidence type="ECO:0000313" key="4">
    <source>
        <dbReference type="WBParaSite" id="EVEC_0001161601-mRNA-1"/>
    </source>
</evidence>
<feature type="region of interest" description="Disordered" evidence="1">
    <location>
        <begin position="290"/>
        <end position="313"/>
    </location>
</feature>
<proteinExistence type="predicted"/>
<reference evidence="2 3" key="2">
    <citation type="submission" date="2018-10" db="EMBL/GenBank/DDBJ databases">
        <authorList>
            <consortium name="Pathogen Informatics"/>
        </authorList>
    </citation>
    <scope>NUCLEOTIDE SEQUENCE [LARGE SCALE GENOMIC DNA]</scope>
</reference>
<accession>A0A0N4VL63</accession>
<dbReference type="EMBL" id="UXUI01011330">
    <property type="protein sequence ID" value="VDD96158.1"/>
    <property type="molecule type" value="Genomic_DNA"/>
</dbReference>
<protein>
    <submittedName>
        <fullName evidence="4">Transcription factor bHLH130-like</fullName>
    </submittedName>
</protein>
<name>A0A0N4VL63_ENTVE</name>
<gene>
    <name evidence="2" type="ORF">EVEC_LOCUS10909</name>
</gene>
<dbReference type="Proteomes" id="UP000274131">
    <property type="component" value="Unassembled WGS sequence"/>
</dbReference>
<evidence type="ECO:0000313" key="2">
    <source>
        <dbReference type="EMBL" id="VDD96158.1"/>
    </source>
</evidence>